<keyword evidence="18" id="KW-1185">Reference proteome</keyword>
<feature type="domain" description="TonB-dependent receptor plug" evidence="16">
    <location>
        <begin position="59"/>
        <end position="164"/>
    </location>
</feature>
<evidence type="ECO:0000259" key="15">
    <source>
        <dbReference type="Pfam" id="PF00593"/>
    </source>
</evidence>
<evidence type="ECO:0000256" key="9">
    <source>
        <dbReference type="ARBA" id="ARBA00023170"/>
    </source>
</evidence>
<dbReference type="CDD" id="cd01347">
    <property type="entry name" value="ligand_gated_channel"/>
    <property type="match status" value="1"/>
</dbReference>
<dbReference type="InterPro" id="IPR012910">
    <property type="entry name" value="Plug_dom"/>
</dbReference>
<sequence length="682" mass="75297">MIPLTLRSSLSSCSLSGSLLLTLVLSGVVTPAVAADDEASSPHYLDEVVVTGTRSARTVSDTPVRTEVVTRRELEKTHARSVADALEDVPGLLLRNIHGKAGQEVWLQGINADRVLVLIDGMPMTATTGSSVDVSQLAILDVERIEVVKGAVSAQYGSAAMGGVINVITRQVEPGLAGELTMDVGSYGDQNPSGDHWDVGRHSLRGGVDLGNDQWRLRVSGSSQESDGIDPEPDTWQRPGDEYERNQFNSRLTWLPQAGQEVFAEVGGFEEQAASRFVQARPGGLTENHIKDESVERVRLGSGGHHQLSERQQLHWNLLHETLTDDTEKSDAASRYDFRSADLTLSQLSAYTELAATGFHTLMVGADYRHESLEQTKDGVSELFGDDRASRSSRELWLQDTWMPSDRWEWVVGLRGQYDSDFGDHFAPKLNLRYDLAPGSDVNHYIRASWGGGYRVPNLKERHYLFDHSQLGYVVVGQPDLRPESSESVQLGWGINVRQQGWLEVNAFLNNIEDLIQTEFDAMATTERGDGVVVYTYRNVAKARTRGIETTAGWQLAPGWELTAGYTYTEAEDRSGGVDLTRRPEHQGRVALDGRTGIPGMSWSTRIRSQSSEVVDASFGRTSPGFTTVDLKLNQRLGDNLKLFAGVDNLTDRQRDFDNQNDFGPVAGRFIYGGLTLKFARR</sequence>
<keyword evidence="10 11" id="KW-0998">Cell outer membrane</keyword>
<proteinExistence type="inferred from homology"/>
<dbReference type="PANTHER" id="PTHR30069">
    <property type="entry name" value="TONB-DEPENDENT OUTER MEMBRANE RECEPTOR"/>
    <property type="match status" value="1"/>
</dbReference>
<evidence type="ECO:0000256" key="10">
    <source>
        <dbReference type="ARBA" id="ARBA00023237"/>
    </source>
</evidence>
<comment type="similarity">
    <text evidence="2">Belongs to the TonB-dependent receptor family. Hemoglobin/haptoglobin binding protein subfamily.</text>
</comment>
<keyword evidence="9 17" id="KW-0675">Receptor</keyword>
<gene>
    <name evidence="17" type="ORF">RYS15_16655</name>
</gene>
<accession>A0ABU3W1A7</accession>
<feature type="signal peptide" evidence="14">
    <location>
        <begin position="1"/>
        <end position="34"/>
    </location>
</feature>
<dbReference type="EMBL" id="JAWIIJ010000013">
    <property type="protein sequence ID" value="MDV2080320.1"/>
    <property type="molecule type" value="Genomic_DNA"/>
</dbReference>
<dbReference type="InterPro" id="IPR036942">
    <property type="entry name" value="Beta-barrel_TonB_sf"/>
</dbReference>
<keyword evidence="3 11" id="KW-0813">Transport</keyword>
<dbReference type="PANTHER" id="PTHR30069:SF29">
    <property type="entry name" value="HEMOGLOBIN AND HEMOGLOBIN-HAPTOGLOBIN-BINDING PROTEIN 1-RELATED"/>
    <property type="match status" value="1"/>
</dbReference>
<dbReference type="Gene3D" id="2.170.130.10">
    <property type="entry name" value="TonB-dependent receptor, plug domain"/>
    <property type="match status" value="1"/>
</dbReference>
<dbReference type="Gene3D" id="2.40.170.20">
    <property type="entry name" value="TonB-dependent receptor, beta-barrel domain"/>
    <property type="match status" value="1"/>
</dbReference>
<organism evidence="17 18">
    <name type="scientific">Marinobacter xestospongiae</name>
    <dbReference type="NCBI Taxonomy" id="994319"/>
    <lineage>
        <taxon>Bacteria</taxon>
        <taxon>Pseudomonadati</taxon>
        <taxon>Pseudomonadota</taxon>
        <taxon>Gammaproteobacteria</taxon>
        <taxon>Pseudomonadales</taxon>
        <taxon>Marinobacteraceae</taxon>
        <taxon>Marinobacter</taxon>
    </lineage>
</organism>
<dbReference type="PROSITE" id="PS52016">
    <property type="entry name" value="TONB_DEPENDENT_REC_3"/>
    <property type="match status" value="1"/>
</dbReference>
<evidence type="ECO:0000256" key="12">
    <source>
        <dbReference type="RuleBase" id="RU003357"/>
    </source>
</evidence>
<dbReference type="RefSeq" id="WP_316974740.1">
    <property type="nucleotide sequence ID" value="NZ_JAWIIJ010000013.1"/>
</dbReference>
<reference evidence="17 18" key="1">
    <citation type="submission" date="2023-10" db="EMBL/GenBank/DDBJ databases">
        <title>Characteristics and mechanism of a salt-tolerant marine origin heterotrophic nitrifying- aerobic denitrifying bacteria Marinobacter xestospongiae HN1.</title>
        <authorList>
            <person name="Qi R."/>
        </authorList>
    </citation>
    <scope>NUCLEOTIDE SEQUENCE [LARGE SCALE GENOMIC DNA]</scope>
    <source>
        <strain evidence="17 18">HN1</strain>
    </source>
</reference>
<feature type="chain" id="PRO_5047455220" evidence="14">
    <location>
        <begin position="35"/>
        <end position="682"/>
    </location>
</feature>
<evidence type="ECO:0000256" key="4">
    <source>
        <dbReference type="ARBA" id="ARBA00022452"/>
    </source>
</evidence>
<evidence type="ECO:0000256" key="3">
    <source>
        <dbReference type="ARBA" id="ARBA00022448"/>
    </source>
</evidence>
<evidence type="ECO:0000256" key="2">
    <source>
        <dbReference type="ARBA" id="ARBA00008143"/>
    </source>
</evidence>
<name>A0ABU3W1A7_9GAMM</name>
<dbReference type="Pfam" id="PF00593">
    <property type="entry name" value="TonB_dep_Rec_b-barrel"/>
    <property type="match status" value="1"/>
</dbReference>
<protein>
    <submittedName>
        <fullName evidence="17">TonB-dependent receptor</fullName>
    </submittedName>
</protein>
<dbReference type="InterPro" id="IPR037066">
    <property type="entry name" value="Plug_dom_sf"/>
</dbReference>
<evidence type="ECO:0000313" key="18">
    <source>
        <dbReference type="Proteomes" id="UP001269819"/>
    </source>
</evidence>
<evidence type="ECO:0000256" key="6">
    <source>
        <dbReference type="ARBA" id="ARBA00022729"/>
    </source>
</evidence>
<evidence type="ECO:0000256" key="5">
    <source>
        <dbReference type="ARBA" id="ARBA00022692"/>
    </source>
</evidence>
<evidence type="ECO:0000313" key="17">
    <source>
        <dbReference type="EMBL" id="MDV2080320.1"/>
    </source>
</evidence>
<keyword evidence="8 11" id="KW-0472">Membrane</keyword>
<dbReference type="InterPro" id="IPR000531">
    <property type="entry name" value="Beta-barrel_TonB"/>
</dbReference>
<keyword evidence="6 14" id="KW-0732">Signal</keyword>
<dbReference type="Proteomes" id="UP001269819">
    <property type="component" value="Unassembled WGS sequence"/>
</dbReference>
<comment type="subcellular location">
    <subcellularLocation>
        <location evidence="1 11">Cell outer membrane</location>
        <topology evidence="1 11">Multi-pass membrane protein</topology>
    </subcellularLocation>
</comment>
<keyword evidence="5 11" id="KW-0812">Transmembrane</keyword>
<evidence type="ECO:0000256" key="11">
    <source>
        <dbReference type="PROSITE-ProRule" id="PRU01360"/>
    </source>
</evidence>
<evidence type="ECO:0000256" key="7">
    <source>
        <dbReference type="ARBA" id="ARBA00023077"/>
    </source>
</evidence>
<dbReference type="Pfam" id="PF07715">
    <property type="entry name" value="Plug"/>
    <property type="match status" value="1"/>
</dbReference>
<dbReference type="SUPFAM" id="SSF56935">
    <property type="entry name" value="Porins"/>
    <property type="match status" value="1"/>
</dbReference>
<evidence type="ECO:0000256" key="14">
    <source>
        <dbReference type="SAM" id="SignalP"/>
    </source>
</evidence>
<evidence type="ECO:0000256" key="8">
    <source>
        <dbReference type="ARBA" id="ARBA00023136"/>
    </source>
</evidence>
<evidence type="ECO:0000256" key="1">
    <source>
        <dbReference type="ARBA" id="ARBA00004571"/>
    </source>
</evidence>
<evidence type="ECO:0000259" key="16">
    <source>
        <dbReference type="Pfam" id="PF07715"/>
    </source>
</evidence>
<feature type="domain" description="TonB-dependent receptor-like beta-barrel" evidence="15">
    <location>
        <begin position="212"/>
        <end position="650"/>
    </location>
</feature>
<keyword evidence="7 12" id="KW-0798">TonB box</keyword>
<dbReference type="InterPro" id="IPR039426">
    <property type="entry name" value="TonB-dep_rcpt-like"/>
</dbReference>
<evidence type="ECO:0000256" key="13">
    <source>
        <dbReference type="SAM" id="MobiDB-lite"/>
    </source>
</evidence>
<keyword evidence="4 11" id="KW-1134">Transmembrane beta strand</keyword>
<feature type="region of interest" description="Disordered" evidence="13">
    <location>
        <begin position="219"/>
        <end position="242"/>
    </location>
</feature>
<comment type="caution">
    <text evidence="17">The sequence shown here is derived from an EMBL/GenBank/DDBJ whole genome shotgun (WGS) entry which is preliminary data.</text>
</comment>